<dbReference type="STRING" id="7739.C3Z921"/>
<protein>
    <submittedName>
        <fullName evidence="4">Uncharacterized protein</fullName>
    </submittedName>
</protein>
<dbReference type="PANTHER" id="PTHR47981:SF20">
    <property type="entry name" value="RAS-RELATED PROTEIN RAB-7A"/>
    <property type="match status" value="1"/>
</dbReference>
<dbReference type="CDD" id="cd00154">
    <property type="entry name" value="Rab"/>
    <property type="match status" value="1"/>
</dbReference>
<evidence type="ECO:0000256" key="2">
    <source>
        <dbReference type="ARBA" id="ARBA00022741"/>
    </source>
</evidence>
<accession>C3Z921</accession>
<dbReference type="PANTHER" id="PTHR47981">
    <property type="entry name" value="RAB FAMILY"/>
    <property type="match status" value="1"/>
</dbReference>
<comment type="similarity">
    <text evidence="1">Belongs to the small GTPase superfamily. Rab family.</text>
</comment>
<evidence type="ECO:0000256" key="3">
    <source>
        <dbReference type="ARBA" id="ARBA00023134"/>
    </source>
</evidence>
<dbReference type="AlphaFoldDB" id="C3Z921"/>
<dbReference type="InParanoid" id="C3Z921"/>
<dbReference type="PRINTS" id="PR00449">
    <property type="entry name" value="RASTRNSFRMNG"/>
</dbReference>
<feature type="non-terminal residue" evidence="4">
    <location>
        <position position="1"/>
    </location>
</feature>
<gene>
    <name evidence="4" type="ORF">BRAFLDRAFT_208857</name>
</gene>
<dbReference type="Gene3D" id="3.40.50.300">
    <property type="entry name" value="P-loop containing nucleotide triphosphate hydrolases"/>
    <property type="match status" value="1"/>
</dbReference>
<dbReference type="eggNOG" id="KOG0394">
    <property type="taxonomic scope" value="Eukaryota"/>
</dbReference>
<keyword evidence="2" id="KW-0547">Nucleotide-binding</keyword>
<name>C3Z921_BRAFL</name>
<evidence type="ECO:0000313" key="4">
    <source>
        <dbReference type="EMBL" id="EEN50933.1"/>
    </source>
</evidence>
<feature type="non-terminal residue" evidence="4">
    <location>
        <position position="101"/>
    </location>
</feature>
<keyword evidence="3" id="KW-0342">GTP-binding</keyword>
<dbReference type="Pfam" id="PF00071">
    <property type="entry name" value="Ras"/>
    <property type="match status" value="1"/>
</dbReference>
<dbReference type="EMBL" id="GG666598">
    <property type="protein sequence ID" value="EEN50933.1"/>
    <property type="molecule type" value="Genomic_DNA"/>
</dbReference>
<proteinExistence type="inferred from homology"/>
<dbReference type="GO" id="GO:0003924">
    <property type="term" value="F:GTPase activity"/>
    <property type="evidence" value="ECO:0007669"/>
    <property type="project" value="InterPro"/>
</dbReference>
<dbReference type="InterPro" id="IPR001806">
    <property type="entry name" value="Small_GTPase"/>
</dbReference>
<dbReference type="GO" id="GO:0005525">
    <property type="term" value="F:GTP binding"/>
    <property type="evidence" value="ECO:0007669"/>
    <property type="project" value="UniProtKB-KW"/>
</dbReference>
<evidence type="ECO:0000256" key="1">
    <source>
        <dbReference type="ARBA" id="ARBA00006270"/>
    </source>
</evidence>
<dbReference type="InterPro" id="IPR027417">
    <property type="entry name" value="P-loop_NTPase"/>
</dbReference>
<dbReference type="PROSITE" id="PS51419">
    <property type="entry name" value="RAB"/>
    <property type="match status" value="1"/>
</dbReference>
<organism>
    <name type="scientific">Branchiostoma floridae</name>
    <name type="common">Florida lancelet</name>
    <name type="synonym">Amphioxus</name>
    <dbReference type="NCBI Taxonomy" id="7739"/>
    <lineage>
        <taxon>Eukaryota</taxon>
        <taxon>Metazoa</taxon>
        <taxon>Chordata</taxon>
        <taxon>Cephalochordata</taxon>
        <taxon>Leptocardii</taxon>
        <taxon>Amphioxiformes</taxon>
        <taxon>Branchiostomatidae</taxon>
        <taxon>Branchiostoma</taxon>
    </lineage>
</organism>
<sequence length="101" mass="11572">GKTYLLNKYADRSDDDPGPTLGIDFRTKDLTVDDKEVKLQLWDTSGDARFRSVISRYFRQADAVALVYDASHPESFEKVKWWRDDFLTITAASTADEMFLG</sequence>
<dbReference type="SMART" id="SM00175">
    <property type="entry name" value="RAB"/>
    <property type="match status" value="1"/>
</dbReference>
<dbReference type="SUPFAM" id="SSF52540">
    <property type="entry name" value="P-loop containing nucleoside triphosphate hydrolases"/>
    <property type="match status" value="1"/>
</dbReference>
<reference evidence="4" key="1">
    <citation type="journal article" date="2008" name="Nature">
        <title>The amphioxus genome and the evolution of the chordate karyotype.</title>
        <authorList>
            <consortium name="US DOE Joint Genome Institute (JGI-PGF)"/>
            <person name="Putnam N.H."/>
            <person name="Butts T."/>
            <person name="Ferrier D.E.K."/>
            <person name="Furlong R.F."/>
            <person name="Hellsten U."/>
            <person name="Kawashima T."/>
            <person name="Robinson-Rechavi M."/>
            <person name="Shoguchi E."/>
            <person name="Terry A."/>
            <person name="Yu J.-K."/>
            <person name="Benito-Gutierrez E.L."/>
            <person name="Dubchak I."/>
            <person name="Garcia-Fernandez J."/>
            <person name="Gibson-Brown J.J."/>
            <person name="Grigoriev I.V."/>
            <person name="Horton A.C."/>
            <person name="de Jong P.J."/>
            <person name="Jurka J."/>
            <person name="Kapitonov V.V."/>
            <person name="Kohara Y."/>
            <person name="Kuroki Y."/>
            <person name="Lindquist E."/>
            <person name="Lucas S."/>
            <person name="Osoegawa K."/>
            <person name="Pennacchio L.A."/>
            <person name="Salamov A.A."/>
            <person name="Satou Y."/>
            <person name="Sauka-Spengler T."/>
            <person name="Schmutz J."/>
            <person name="Shin-I T."/>
            <person name="Toyoda A."/>
            <person name="Bronner-Fraser M."/>
            <person name="Fujiyama A."/>
            <person name="Holland L.Z."/>
            <person name="Holland P.W.H."/>
            <person name="Satoh N."/>
            <person name="Rokhsar D.S."/>
        </authorList>
    </citation>
    <scope>NUCLEOTIDE SEQUENCE [LARGE SCALE GENOMIC DNA]</scope>
    <source>
        <strain evidence="4">S238N-H82</strain>
        <tissue evidence="4">Testes</tissue>
    </source>
</reference>